<feature type="transmembrane region" description="Helical" evidence="7">
    <location>
        <begin position="12"/>
        <end position="32"/>
    </location>
</feature>
<keyword evidence="3 7" id="KW-1133">Transmembrane helix</keyword>
<evidence type="ECO:0000256" key="5">
    <source>
        <dbReference type="ARBA" id="ARBA00038359"/>
    </source>
</evidence>
<dbReference type="Pfam" id="PF20684">
    <property type="entry name" value="Fung_rhodopsin"/>
    <property type="match status" value="1"/>
</dbReference>
<feature type="compositionally biased region" description="Polar residues" evidence="6">
    <location>
        <begin position="294"/>
        <end position="305"/>
    </location>
</feature>
<feature type="domain" description="Rhodopsin" evidence="8">
    <location>
        <begin position="28"/>
        <end position="271"/>
    </location>
</feature>
<evidence type="ECO:0000256" key="2">
    <source>
        <dbReference type="ARBA" id="ARBA00022692"/>
    </source>
</evidence>
<feature type="transmembrane region" description="Helical" evidence="7">
    <location>
        <begin position="86"/>
        <end position="110"/>
    </location>
</feature>
<reference evidence="9 10" key="1">
    <citation type="journal article" date="2024" name="IMA Fungus">
        <title>IMA Genome - F19 : A genome assembly and annotation guide to empower mycologists, including annotated draft genome sequences of Ceratocystis pirilliformis, Diaporthe australafricana, Fusarium ophioides, Paecilomyces lecythidis, and Sporothrix stenoceras.</title>
        <authorList>
            <person name="Aylward J."/>
            <person name="Wilson A.M."/>
            <person name="Visagie C.M."/>
            <person name="Spraker J."/>
            <person name="Barnes I."/>
            <person name="Buitendag C."/>
            <person name="Ceriani C."/>
            <person name="Del Mar Angel L."/>
            <person name="du Plessis D."/>
            <person name="Fuchs T."/>
            <person name="Gasser K."/>
            <person name="Kramer D."/>
            <person name="Li W."/>
            <person name="Munsamy K."/>
            <person name="Piso A."/>
            <person name="Price J.L."/>
            <person name="Sonnekus B."/>
            <person name="Thomas C."/>
            <person name="van der Nest A."/>
            <person name="van Dijk A."/>
            <person name="van Heerden A."/>
            <person name="van Vuuren N."/>
            <person name="Yilmaz N."/>
            <person name="Duong T.A."/>
            <person name="van der Merwe N.A."/>
            <person name="Wingfield M.J."/>
            <person name="Wingfield B.D."/>
        </authorList>
    </citation>
    <scope>NUCLEOTIDE SEQUENCE [LARGE SCALE GENOMIC DNA]</scope>
    <source>
        <strain evidence="9 10">CMW 5346</strain>
    </source>
</reference>
<feature type="transmembrane region" description="Helical" evidence="7">
    <location>
        <begin position="209"/>
        <end position="229"/>
    </location>
</feature>
<evidence type="ECO:0000256" key="7">
    <source>
        <dbReference type="SAM" id="Phobius"/>
    </source>
</evidence>
<name>A0ABR3ZRH6_9PEZI</name>
<keyword evidence="2 7" id="KW-0812">Transmembrane</keyword>
<dbReference type="InterPro" id="IPR052337">
    <property type="entry name" value="SAT4-like"/>
</dbReference>
<feature type="region of interest" description="Disordered" evidence="6">
    <location>
        <begin position="284"/>
        <end position="305"/>
    </location>
</feature>
<feature type="compositionally biased region" description="Basic residues" evidence="6">
    <location>
        <begin position="284"/>
        <end position="293"/>
    </location>
</feature>
<gene>
    <name evidence="9" type="ORF">Sste5346_000697</name>
</gene>
<evidence type="ECO:0000256" key="6">
    <source>
        <dbReference type="SAM" id="MobiDB-lite"/>
    </source>
</evidence>
<protein>
    <recommendedName>
        <fullName evidence="8">Rhodopsin domain-containing protein</fullName>
    </recommendedName>
</protein>
<dbReference type="Proteomes" id="UP001583186">
    <property type="component" value="Unassembled WGS sequence"/>
</dbReference>
<dbReference type="EMBL" id="JAWCUI010000003">
    <property type="protein sequence ID" value="KAL1902787.1"/>
    <property type="molecule type" value="Genomic_DNA"/>
</dbReference>
<organism evidence="9 10">
    <name type="scientific">Sporothrix stenoceras</name>
    <dbReference type="NCBI Taxonomy" id="5173"/>
    <lineage>
        <taxon>Eukaryota</taxon>
        <taxon>Fungi</taxon>
        <taxon>Dikarya</taxon>
        <taxon>Ascomycota</taxon>
        <taxon>Pezizomycotina</taxon>
        <taxon>Sordariomycetes</taxon>
        <taxon>Sordariomycetidae</taxon>
        <taxon>Ophiostomatales</taxon>
        <taxon>Ophiostomataceae</taxon>
        <taxon>Sporothrix</taxon>
    </lineage>
</organism>
<proteinExistence type="inferred from homology"/>
<evidence type="ECO:0000256" key="3">
    <source>
        <dbReference type="ARBA" id="ARBA00022989"/>
    </source>
</evidence>
<keyword evidence="4 7" id="KW-0472">Membrane</keyword>
<dbReference type="InterPro" id="IPR049326">
    <property type="entry name" value="Rhodopsin_dom_fungi"/>
</dbReference>
<evidence type="ECO:0000256" key="4">
    <source>
        <dbReference type="ARBA" id="ARBA00023136"/>
    </source>
</evidence>
<dbReference type="PANTHER" id="PTHR33048">
    <property type="entry name" value="PTH11-LIKE INTEGRAL MEMBRANE PROTEIN (AFU_ORTHOLOGUE AFUA_5G11245)"/>
    <property type="match status" value="1"/>
</dbReference>
<comment type="subcellular location">
    <subcellularLocation>
        <location evidence="1">Membrane</location>
        <topology evidence="1">Multi-pass membrane protein</topology>
    </subcellularLocation>
</comment>
<keyword evidence="10" id="KW-1185">Reference proteome</keyword>
<feature type="transmembrane region" description="Helical" evidence="7">
    <location>
        <begin position="169"/>
        <end position="197"/>
    </location>
</feature>
<evidence type="ECO:0000313" key="10">
    <source>
        <dbReference type="Proteomes" id="UP001583186"/>
    </source>
</evidence>
<accession>A0ABR3ZRH6</accession>
<sequence>MARNYGMEEPLFIINVTFLVLAWFTCLLRAWAKLVVLRKVTPDDYLMLCGIIFYTGYAVSAIYGVTHGVGTLGSGMSLEEAMVGLRAWWLCEILYPPVTLSVRTSVAVFLLQIAVQRVHRRIIIGVMVAFWVVTAPLFFVALFQCQPVSYFWMQPFPDVPRGKCMDGSVMYIVSVIHSVISACCDWTLGIIPVFMLWKVQLSVRTKITLSILLSMGVFAGIALIVRVAYVRPFEVSVNFLFETINVANWSILEPSICIIAGCLATLRPIFSCCGWNRDTRHSRKTPVRYRQTRSRSQTPVNRSKNSRIISNPIDPVLISSHNVFSTTSWRARGLLRTPKPEKDEACTEYELMVNNEKDKQLATDRVCDIEEQVNRRTSHIALGDEVHDEVDLGTPAANQNRVRQSMASNASVNSGHSVLFSSLSSLATPFRSHQQLNRLSQWFDSPAPQPLASSPVAASPLSAPALAVPSSPPPPPPIMSPSPCHIFVKQHTMVEYKDSPQSVGTTASLPASAMVPRMPELPRGPTMSSIATDHSFDDNVFGEHSVQISGPSPKL</sequence>
<feature type="transmembrane region" description="Helical" evidence="7">
    <location>
        <begin position="44"/>
        <end position="66"/>
    </location>
</feature>
<evidence type="ECO:0000256" key="1">
    <source>
        <dbReference type="ARBA" id="ARBA00004141"/>
    </source>
</evidence>
<evidence type="ECO:0000313" key="9">
    <source>
        <dbReference type="EMBL" id="KAL1902787.1"/>
    </source>
</evidence>
<evidence type="ECO:0000259" key="8">
    <source>
        <dbReference type="Pfam" id="PF20684"/>
    </source>
</evidence>
<dbReference type="PANTHER" id="PTHR33048:SF96">
    <property type="entry name" value="INTEGRAL MEMBRANE PROTEIN"/>
    <property type="match status" value="1"/>
</dbReference>
<comment type="caution">
    <text evidence="9">The sequence shown here is derived from an EMBL/GenBank/DDBJ whole genome shotgun (WGS) entry which is preliminary data.</text>
</comment>
<comment type="similarity">
    <text evidence="5">Belongs to the SAT4 family.</text>
</comment>
<feature type="transmembrane region" description="Helical" evidence="7">
    <location>
        <begin position="122"/>
        <end position="143"/>
    </location>
</feature>